<dbReference type="OrthoDB" id="5918848at2"/>
<gene>
    <name evidence="7" type="primary">ppdD</name>
    <name evidence="6" type="ORF">CH64_3308</name>
    <name evidence="7" type="ORF">ERS008555_03277</name>
</gene>
<dbReference type="Pfam" id="PF07963">
    <property type="entry name" value="N_methyl"/>
    <property type="match status" value="1"/>
</dbReference>
<keyword evidence="3" id="KW-0488">Methylation</keyword>
<organism evidence="7 9">
    <name type="scientific">Yersinia rohdei</name>
    <dbReference type="NCBI Taxonomy" id="29485"/>
    <lineage>
        <taxon>Bacteria</taxon>
        <taxon>Pseudomonadati</taxon>
        <taxon>Pseudomonadota</taxon>
        <taxon>Gammaproteobacteria</taxon>
        <taxon>Enterobacterales</taxon>
        <taxon>Yersiniaceae</taxon>
        <taxon>Yersinia</taxon>
    </lineage>
</organism>
<dbReference type="SUPFAM" id="SSF54523">
    <property type="entry name" value="Pili subunits"/>
    <property type="match status" value="1"/>
</dbReference>
<evidence type="ECO:0000256" key="1">
    <source>
        <dbReference type="ARBA" id="ARBA00004167"/>
    </source>
</evidence>
<comment type="similarity">
    <text evidence="2 4">Belongs to the N-Me-Phe pilin family.</text>
</comment>
<sequence>MTNQRGFTLIELMVAIAIIAVLSGIGIPSYQRYIQKAALTDMLQAIVPYKMAVELCALEHASLENCNAGSHGVPTAQSSRYVSATTVSKGVITFTGQNTLASLTLALSPTYKDGNIVWEKTCTAVNDSITDSCKTVFHINDKAK</sequence>
<dbReference type="EMBL" id="CTKE01000018">
    <property type="protein sequence ID" value="CQI94860.1"/>
    <property type="molecule type" value="Genomic_DNA"/>
</dbReference>
<proteinExistence type="inferred from homology"/>
<dbReference type="KEGG" id="yro:CH64_3308"/>
<evidence type="ECO:0000256" key="4">
    <source>
        <dbReference type="RuleBase" id="RU000389"/>
    </source>
</evidence>
<dbReference type="InterPro" id="IPR045584">
    <property type="entry name" value="Pilin-like"/>
</dbReference>
<dbReference type="GO" id="GO:0043107">
    <property type="term" value="P:type IV pilus-dependent motility"/>
    <property type="evidence" value="ECO:0007669"/>
    <property type="project" value="TreeGrafter"/>
</dbReference>
<dbReference type="PANTHER" id="PTHR30093:SF34">
    <property type="entry name" value="PREPILIN PEPTIDASE-DEPENDENT PROTEIN D"/>
    <property type="match status" value="1"/>
</dbReference>
<keyword evidence="4" id="KW-0281">Fimbrium</keyword>
<dbReference type="AlphaFoldDB" id="A0A0U1HW73"/>
<name>A0A0U1HW73_YERRO</name>
<dbReference type="NCBIfam" id="TIGR02532">
    <property type="entry name" value="IV_pilin_GFxxxE"/>
    <property type="match status" value="1"/>
</dbReference>
<evidence type="ECO:0000256" key="5">
    <source>
        <dbReference type="SAM" id="Phobius"/>
    </source>
</evidence>
<dbReference type="RefSeq" id="WP_004714089.1">
    <property type="nucleotide sequence ID" value="NZ_CABIHO010000045.1"/>
</dbReference>
<dbReference type="Proteomes" id="UP000031914">
    <property type="component" value="Chromosome"/>
</dbReference>
<reference evidence="7 9" key="2">
    <citation type="submission" date="2015-03" db="EMBL/GenBank/DDBJ databases">
        <authorList>
            <person name="Murphy D."/>
        </authorList>
    </citation>
    <scope>NUCLEOTIDE SEQUENCE [LARGE SCALE GENOMIC DNA]</scope>
    <source>
        <strain evidence="7 9">68/02</strain>
    </source>
</reference>
<comment type="subcellular location">
    <subcellularLocation>
        <location evidence="1">Membrane</location>
        <topology evidence="1">Single-pass membrane protein</topology>
    </subcellularLocation>
</comment>
<evidence type="ECO:0000313" key="6">
    <source>
        <dbReference type="EMBL" id="AJJ09579.1"/>
    </source>
</evidence>
<keyword evidence="5" id="KW-0472">Membrane</keyword>
<dbReference type="Pfam" id="PF00114">
    <property type="entry name" value="Pilin"/>
    <property type="match status" value="1"/>
</dbReference>
<dbReference type="InterPro" id="IPR012902">
    <property type="entry name" value="N_methyl_site"/>
</dbReference>
<dbReference type="PANTHER" id="PTHR30093">
    <property type="entry name" value="GENERAL SECRETION PATHWAY PROTEIN G"/>
    <property type="match status" value="1"/>
</dbReference>
<dbReference type="PROSITE" id="PS00409">
    <property type="entry name" value="PROKAR_NTER_METHYL"/>
    <property type="match status" value="1"/>
</dbReference>
<dbReference type="EMBL" id="CP009787">
    <property type="protein sequence ID" value="AJJ09579.1"/>
    <property type="molecule type" value="Genomic_DNA"/>
</dbReference>
<reference evidence="6 8" key="1">
    <citation type="journal article" date="2015" name="Genome Announc.">
        <title>Thirty-Two Complete Genome Assemblies of Nine Yersinia Species, Including Y. pestis, Y. pseudotuberculosis, and Y. enterocolitica.</title>
        <authorList>
            <person name="Johnson S.L."/>
            <person name="Daligault H.E."/>
            <person name="Davenport K.W."/>
            <person name="Jaissle J."/>
            <person name="Frey K.G."/>
            <person name="Ladner J.T."/>
            <person name="Broomall S.M."/>
            <person name="Bishop-Lilly K.A."/>
            <person name="Bruce D.C."/>
            <person name="Coyne S.R."/>
            <person name="Gibbons H.S."/>
            <person name="Lo C.C."/>
            <person name="Munk A.C."/>
            <person name="Rosenzweig C.N."/>
            <person name="Koroleva G.I."/>
            <person name="Palacios G.F."/>
            <person name="Redden C.L."/>
            <person name="Xu Y."/>
            <person name="Minogue T.D."/>
            <person name="Chain P.S."/>
        </authorList>
    </citation>
    <scope>NUCLEOTIDE SEQUENCE [LARGE SCALE GENOMIC DNA]</scope>
    <source>
        <strain evidence="6 8">YRA</strain>
    </source>
</reference>
<evidence type="ECO:0000313" key="8">
    <source>
        <dbReference type="Proteomes" id="UP000031914"/>
    </source>
</evidence>
<dbReference type="STRING" id="29485.CH64_3308"/>
<protein>
    <submittedName>
        <fullName evidence="7">Putative major pilin subunit</fullName>
    </submittedName>
</protein>
<feature type="transmembrane region" description="Helical" evidence="5">
    <location>
        <begin position="6"/>
        <end position="27"/>
    </location>
</feature>
<dbReference type="GO" id="GO:0007155">
    <property type="term" value="P:cell adhesion"/>
    <property type="evidence" value="ECO:0007669"/>
    <property type="project" value="InterPro"/>
</dbReference>
<dbReference type="Proteomes" id="UP000042054">
    <property type="component" value="Unassembled WGS sequence"/>
</dbReference>
<dbReference type="NCBIfam" id="NF007862">
    <property type="entry name" value="PRK10574.1"/>
    <property type="match status" value="1"/>
</dbReference>
<accession>A0A0U1HW73</accession>
<evidence type="ECO:0000256" key="3">
    <source>
        <dbReference type="ARBA" id="ARBA00022481"/>
    </source>
</evidence>
<dbReference type="GO" id="GO:0016020">
    <property type="term" value="C:membrane"/>
    <property type="evidence" value="ECO:0007669"/>
    <property type="project" value="UniProtKB-SubCell"/>
</dbReference>
<evidence type="ECO:0000313" key="9">
    <source>
        <dbReference type="Proteomes" id="UP000042054"/>
    </source>
</evidence>
<keyword evidence="5" id="KW-0812">Transmembrane</keyword>
<dbReference type="InterPro" id="IPR001082">
    <property type="entry name" value="Pilin"/>
</dbReference>
<dbReference type="GeneID" id="45568577"/>
<dbReference type="Gene3D" id="3.30.700.10">
    <property type="entry name" value="Glycoprotein, Type 4 Pilin"/>
    <property type="match status" value="1"/>
</dbReference>
<dbReference type="GO" id="GO:0044096">
    <property type="term" value="C:type IV pilus"/>
    <property type="evidence" value="ECO:0007669"/>
    <property type="project" value="TreeGrafter"/>
</dbReference>
<keyword evidence="5" id="KW-1133">Transmembrane helix</keyword>
<evidence type="ECO:0000256" key="2">
    <source>
        <dbReference type="ARBA" id="ARBA00005233"/>
    </source>
</evidence>
<evidence type="ECO:0000313" key="7">
    <source>
        <dbReference type="EMBL" id="CQI94860.1"/>
    </source>
</evidence>
<keyword evidence="8" id="KW-1185">Reference proteome</keyword>